<evidence type="ECO:0000256" key="2">
    <source>
        <dbReference type="SAM" id="SignalP"/>
    </source>
</evidence>
<keyword evidence="4" id="KW-1185">Reference proteome</keyword>
<evidence type="ECO:0000256" key="1">
    <source>
        <dbReference type="SAM" id="MobiDB-lite"/>
    </source>
</evidence>
<dbReference type="PANTHER" id="PTHR31694">
    <property type="entry name" value="DESICCATION-LIKE PROTEIN"/>
    <property type="match status" value="1"/>
</dbReference>
<dbReference type="InterPro" id="IPR052965">
    <property type="entry name" value="Pigment-catalase-like"/>
</dbReference>
<gene>
    <name evidence="3" type="ORF">HNQ08_003792</name>
</gene>
<dbReference type="AlphaFoldDB" id="A0A7W8NET0"/>
<dbReference type="RefSeq" id="WP_184135395.1">
    <property type="nucleotide sequence ID" value="NZ_JACHFL010000012.1"/>
</dbReference>
<dbReference type="EMBL" id="JACHFL010000012">
    <property type="protein sequence ID" value="MBB5364679.1"/>
    <property type="molecule type" value="Genomic_DNA"/>
</dbReference>
<dbReference type="InterPro" id="IPR009078">
    <property type="entry name" value="Ferritin-like_SF"/>
</dbReference>
<feature type="chain" id="PRO_5031356890" evidence="2">
    <location>
        <begin position="34"/>
        <end position="246"/>
    </location>
</feature>
<keyword evidence="2" id="KW-0732">Signal</keyword>
<accession>A0A7W8NET0</accession>
<dbReference type="Pfam" id="PF13668">
    <property type="entry name" value="Ferritin_2"/>
    <property type="match status" value="1"/>
</dbReference>
<organism evidence="3 4">
    <name type="scientific">Deinococcus humi</name>
    <dbReference type="NCBI Taxonomy" id="662880"/>
    <lineage>
        <taxon>Bacteria</taxon>
        <taxon>Thermotogati</taxon>
        <taxon>Deinococcota</taxon>
        <taxon>Deinococci</taxon>
        <taxon>Deinococcales</taxon>
        <taxon>Deinococcaceae</taxon>
        <taxon>Deinococcus</taxon>
    </lineage>
</organism>
<dbReference type="InterPro" id="IPR012347">
    <property type="entry name" value="Ferritin-like"/>
</dbReference>
<proteinExistence type="predicted"/>
<dbReference type="Gene3D" id="1.20.1260.10">
    <property type="match status" value="1"/>
</dbReference>
<dbReference type="PANTHER" id="PTHR31694:SF26">
    <property type="entry name" value="OS05G0151100 PROTEIN"/>
    <property type="match status" value="1"/>
</dbReference>
<name>A0A7W8NET0_9DEIO</name>
<sequence length="246" mass="26182">MTTPTPNRRSFLKFAGAGAGAVMLGGLNMTALAATSVATKSPQQDIEILNYALLLEYLEAEFYNTFSATGALRSKLTNARVKTYADQIAAHENAHVTVLQKTITDLKGTPIQKPKIDFGPLLKNPDGSAKTVNDELFLALAATFEPIGVRAYLGQADKIQAAGLLTAAASILAVEANHASGIQELRRELGYTKADQQTSIAPQPKGGDTVTSTGQFNLDYSPTPTDFWTPLDMATVTKIVTPLLPS</sequence>
<reference evidence="3 4" key="1">
    <citation type="submission" date="2020-08" db="EMBL/GenBank/DDBJ databases">
        <title>Genomic Encyclopedia of Type Strains, Phase IV (KMG-IV): sequencing the most valuable type-strain genomes for metagenomic binning, comparative biology and taxonomic classification.</title>
        <authorList>
            <person name="Goeker M."/>
        </authorList>
    </citation>
    <scope>NUCLEOTIDE SEQUENCE [LARGE SCALE GENOMIC DNA]</scope>
    <source>
        <strain evidence="3 4">DSM 27939</strain>
    </source>
</reference>
<feature type="region of interest" description="Disordered" evidence="1">
    <location>
        <begin position="196"/>
        <end position="216"/>
    </location>
</feature>
<dbReference type="Proteomes" id="UP000552709">
    <property type="component" value="Unassembled WGS sequence"/>
</dbReference>
<comment type="caution">
    <text evidence="3">The sequence shown here is derived from an EMBL/GenBank/DDBJ whole genome shotgun (WGS) entry which is preliminary data.</text>
</comment>
<feature type="signal peptide" evidence="2">
    <location>
        <begin position="1"/>
        <end position="33"/>
    </location>
</feature>
<dbReference type="PROSITE" id="PS51318">
    <property type="entry name" value="TAT"/>
    <property type="match status" value="1"/>
</dbReference>
<dbReference type="CDD" id="cd00657">
    <property type="entry name" value="Ferritin_like"/>
    <property type="match status" value="1"/>
</dbReference>
<dbReference type="Pfam" id="PF10518">
    <property type="entry name" value="TAT_signal"/>
    <property type="match status" value="1"/>
</dbReference>
<protein>
    <submittedName>
        <fullName evidence="3">Rubrerythrin</fullName>
    </submittedName>
</protein>
<dbReference type="InterPro" id="IPR006311">
    <property type="entry name" value="TAT_signal"/>
</dbReference>
<dbReference type="SUPFAM" id="SSF47240">
    <property type="entry name" value="Ferritin-like"/>
    <property type="match status" value="1"/>
</dbReference>
<dbReference type="InterPro" id="IPR019546">
    <property type="entry name" value="TAT_signal_bac_arc"/>
</dbReference>
<evidence type="ECO:0000313" key="4">
    <source>
        <dbReference type="Proteomes" id="UP000552709"/>
    </source>
</evidence>
<evidence type="ECO:0000313" key="3">
    <source>
        <dbReference type="EMBL" id="MBB5364679.1"/>
    </source>
</evidence>